<organism evidence="6 7">
    <name type="scientific">Candidatus Raymondbacteria bacterium RIFOXYD12_FULL_49_13</name>
    <dbReference type="NCBI Taxonomy" id="1817890"/>
    <lineage>
        <taxon>Bacteria</taxon>
        <taxon>Raymondiibacteriota</taxon>
    </lineage>
</organism>
<evidence type="ECO:0000256" key="2">
    <source>
        <dbReference type="ARBA" id="ARBA00022741"/>
    </source>
</evidence>
<dbReference type="InterPro" id="IPR016185">
    <property type="entry name" value="PreATP-grasp_dom_sf"/>
</dbReference>
<evidence type="ECO:0000256" key="4">
    <source>
        <dbReference type="PROSITE-ProRule" id="PRU00409"/>
    </source>
</evidence>
<dbReference type="EMBL" id="MFYX01000109">
    <property type="protein sequence ID" value="OGK02375.1"/>
    <property type="molecule type" value="Genomic_DNA"/>
</dbReference>
<name>A0A1F7F6S2_UNCRA</name>
<dbReference type="Pfam" id="PF13535">
    <property type="entry name" value="ATP-grasp_4"/>
    <property type="match status" value="1"/>
</dbReference>
<dbReference type="Pfam" id="PF18130">
    <property type="entry name" value="ATPgrasp_N"/>
    <property type="match status" value="1"/>
</dbReference>
<evidence type="ECO:0000256" key="3">
    <source>
        <dbReference type="ARBA" id="ARBA00022840"/>
    </source>
</evidence>
<comment type="caution">
    <text evidence="6">The sequence shown here is derived from an EMBL/GenBank/DDBJ whole genome shotgun (WGS) entry which is preliminary data.</text>
</comment>
<dbReference type="SUPFAM" id="SSF56059">
    <property type="entry name" value="Glutathione synthetase ATP-binding domain-like"/>
    <property type="match status" value="1"/>
</dbReference>
<dbReference type="PANTHER" id="PTHR43585">
    <property type="entry name" value="FUMIPYRROLE BIOSYNTHESIS PROTEIN C"/>
    <property type="match status" value="1"/>
</dbReference>
<dbReference type="SUPFAM" id="SSF52440">
    <property type="entry name" value="PreATP-grasp domain"/>
    <property type="match status" value="1"/>
</dbReference>
<protein>
    <recommendedName>
        <fullName evidence="5">ATP-grasp domain-containing protein</fullName>
    </recommendedName>
</protein>
<reference evidence="6 7" key="1">
    <citation type="journal article" date="2016" name="Nat. Commun.">
        <title>Thousands of microbial genomes shed light on interconnected biogeochemical processes in an aquifer system.</title>
        <authorList>
            <person name="Anantharaman K."/>
            <person name="Brown C.T."/>
            <person name="Hug L.A."/>
            <person name="Sharon I."/>
            <person name="Castelle C.J."/>
            <person name="Probst A.J."/>
            <person name="Thomas B.C."/>
            <person name="Singh A."/>
            <person name="Wilkins M.J."/>
            <person name="Karaoz U."/>
            <person name="Brodie E.L."/>
            <person name="Williams K.H."/>
            <person name="Hubbard S.S."/>
            <person name="Banfield J.F."/>
        </authorList>
    </citation>
    <scope>NUCLEOTIDE SEQUENCE [LARGE SCALE GENOMIC DNA]</scope>
</reference>
<keyword evidence="3 4" id="KW-0067">ATP-binding</keyword>
<dbReference type="Pfam" id="PF18603">
    <property type="entry name" value="LAL_C2"/>
    <property type="match status" value="1"/>
</dbReference>
<keyword evidence="2 4" id="KW-0547">Nucleotide-binding</keyword>
<dbReference type="GO" id="GO:0046872">
    <property type="term" value="F:metal ion binding"/>
    <property type="evidence" value="ECO:0007669"/>
    <property type="project" value="InterPro"/>
</dbReference>
<dbReference type="PANTHER" id="PTHR43585:SF2">
    <property type="entry name" value="ATP-GRASP ENZYME FSQD"/>
    <property type="match status" value="1"/>
</dbReference>
<dbReference type="InterPro" id="IPR052032">
    <property type="entry name" value="ATP-dep_AA_Ligase"/>
</dbReference>
<dbReference type="Gene3D" id="3.30.470.20">
    <property type="entry name" value="ATP-grasp fold, B domain"/>
    <property type="match status" value="1"/>
</dbReference>
<keyword evidence="1" id="KW-0436">Ligase</keyword>
<evidence type="ECO:0000313" key="6">
    <source>
        <dbReference type="EMBL" id="OGK02375.1"/>
    </source>
</evidence>
<proteinExistence type="predicted"/>
<dbReference type="GO" id="GO:0005524">
    <property type="term" value="F:ATP binding"/>
    <property type="evidence" value="ECO:0007669"/>
    <property type="project" value="UniProtKB-UniRule"/>
</dbReference>
<dbReference type="Gene3D" id="3.30.1490.20">
    <property type="entry name" value="ATP-grasp fold, A domain"/>
    <property type="match status" value="1"/>
</dbReference>
<accession>A0A1F7F6S2</accession>
<feature type="domain" description="ATP-grasp" evidence="5">
    <location>
        <begin position="108"/>
        <end position="303"/>
    </location>
</feature>
<dbReference type="PROSITE" id="PS50975">
    <property type="entry name" value="ATP_GRASP"/>
    <property type="match status" value="1"/>
</dbReference>
<gene>
    <name evidence="6" type="ORF">A2519_16020</name>
</gene>
<evidence type="ECO:0000256" key="1">
    <source>
        <dbReference type="ARBA" id="ARBA00022598"/>
    </source>
</evidence>
<evidence type="ECO:0000313" key="7">
    <source>
        <dbReference type="Proteomes" id="UP000179243"/>
    </source>
</evidence>
<dbReference type="InterPro" id="IPR041472">
    <property type="entry name" value="BL00235/CARNS1_N"/>
</dbReference>
<dbReference type="GO" id="GO:0016874">
    <property type="term" value="F:ligase activity"/>
    <property type="evidence" value="ECO:0007669"/>
    <property type="project" value="UniProtKB-KW"/>
</dbReference>
<sequence length="405" mass="45194">MSQKKILILGGGRYNLKVIHSARNLGYYTIVADRDEHAPGFAYADEKQVIDITDYLAMFSYARHQRIDGIAAINDYGVFTAAYVAEKLRLPGIECELARIATDKGLLRKAWEAAKQPNPRFRIVFSLQECRDACREIGLPVILKPTMSMGGNRGVMAVREEKDIQEAYAFASAAYAKTDVLVEECLKGIEHSVEVIIYNGRGHVIAMGDNSKQAWPYRVNTEIVYPTELTGARRARLEQTARECVESLGWRNGCAHVECCTLDNGEVKLFELGARPGGGGIPDPIVPFFTGVNEFEEYLRIIVGEAPHQTVPLHEKGCVYHFLFTRPGKIKAIHGLEEVRSWKNILDAEVFVKPGDAIPAIRTGPDRPGFVIAGGETRQEAIELGRKAGHTIVFEYEERYEHQTV</sequence>
<dbReference type="Proteomes" id="UP000179243">
    <property type="component" value="Unassembled WGS sequence"/>
</dbReference>
<dbReference type="Gene3D" id="3.40.50.20">
    <property type="match status" value="1"/>
</dbReference>
<evidence type="ECO:0000259" key="5">
    <source>
        <dbReference type="PROSITE" id="PS50975"/>
    </source>
</evidence>
<dbReference type="InterPro" id="IPR040570">
    <property type="entry name" value="LAL_C2"/>
</dbReference>
<dbReference type="InterPro" id="IPR011761">
    <property type="entry name" value="ATP-grasp"/>
</dbReference>
<dbReference type="AlphaFoldDB" id="A0A1F7F6S2"/>
<dbReference type="InterPro" id="IPR013815">
    <property type="entry name" value="ATP_grasp_subdomain_1"/>
</dbReference>